<dbReference type="AlphaFoldDB" id="A0A1H8G0A9"/>
<gene>
    <name evidence="1" type="ORF">SAMN05444354_1473</name>
</gene>
<name>A0A1H8G0A9_STIAU</name>
<evidence type="ECO:0000313" key="1">
    <source>
        <dbReference type="EMBL" id="SEN37531.1"/>
    </source>
</evidence>
<accession>A0A1H8G0A9</accession>
<evidence type="ECO:0000313" key="2">
    <source>
        <dbReference type="Proteomes" id="UP000182719"/>
    </source>
</evidence>
<organism evidence="1 2">
    <name type="scientific">Stigmatella aurantiaca</name>
    <dbReference type="NCBI Taxonomy" id="41"/>
    <lineage>
        <taxon>Bacteria</taxon>
        <taxon>Pseudomonadati</taxon>
        <taxon>Myxococcota</taxon>
        <taxon>Myxococcia</taxon>
        <taxon>Myxococcales</taxon>
        <taxon>Cystobacterineae</taxon>
        <taxon>Archangiaceae</taxon>
        <taxon>Stigmatella</taxon>
    </lineage>
</organism>
<protein>
    <submittedName>
        <fullName evidence="1">Uncharacterized protein</fullName>
    </submittedName>
</protein>
<keyword evidence="2" id="KW-1185">Reference proteome</keyword>
<proteinExistence type="predicted"/>
<sequence>MKVWSFDTEIHRKRPGLVSPPLVCGSIVARELGSERLMIDKAQARQFLANAISNRDIHLVGANLTYDLGVMAAK</sequence>
<reference evidence="2" key="1">
    <citation type="submission" date="2016-10" db="EMBL/GenBank/DDBJ databases">
        <authorList>
            <person name="Varghese N."/>
            <person name="Submissions S."/>
        </authorList>
    </citation>
    <scope>NUCLEOTIDE SEQUENCE [LARGE SCALE GENOMIC DNA]</scope>
    <source>
        <strain evidence="2">DSM 17044</strain>
    </source>
</reference>
<dbReference type="EMBL" id="FOAP01000047">
    <property type="protein sequence ID" value="SEN37531.1"/>
    <property type="molecule type" value="Genomic_DNA"/>
</dbReference>
<dbReference type="Proteomes" id="UP000182719">
    <property type="component" value="Unassembled WGS sequence"/>
</dbReference>